<organism evidence="1 2">
    <name type="scientific">Ustilago bromivora</name>
    <dbReference type="NCBI Taxonomy" id="307758"/>
    <lineage>
        <taxon>Eukaryota</taxon>
        <taxon>Fungi</taxon>
        <taxon>Dikarya</taxon>
        <taxon>Basidiomycota</taxon>
        <taxon>Ustilaginomycotina</taxon>
        <taxon>Ustilaginomycetes</taxon>
        <taxon>Ustilaginales</taxon>
        <taxon>Ustilaginaceae</taxon>
        <taxon>Ustilago</taxon>
    </lineage>
</organism>
<reference evidence="2" key="1">
    <citation type="submission" date="2016-04" db="EMBL/GenBank/DDBJ databases">
        <authorList>
            <person name="Guldener U."/>
            <person name="Guldener U."/>
        </authorList>
    </citation>
    <scope>NUCLEOTIDE SEQUENCE [LARGE SCALE GENOMIC DNA]</scope>
    <source>
        <strain evidence="2">UB2112</strain>
    </source>
</reference>
<dbReference type="Proteomes" id="UP000179920">
    <property type="component" value="Chromosome XIV"/>
</dbReference>
<evidence type="ECO:0000313" key="1">
    <source>
        <dbReference type="EMBL" id="SAM84361.1"/>
    </source>
</evidence>
<dbReference type="AlphaFoldDB" id="A0A1K0H8Q3"/>
<sequence length="130" mass="15011">MFEDANSMLSLIIMHSFSNKLHTEYFAEHSDQPVSIAVDLFDWVIKKCTVHSTAKEYKLLTSMYALCWDQVGSHAYNFITKWEAHVLELHMYLQDPWTPDHCYKTLKHALPSDRNACHGNGECTGRTGFI</sequence>
<evidence type="ECO:0000313" key="2">
    <source>
        <dbReference type="Proteomes" id="UP000179920"/>
    </source>
</evidence>
<protein>
    <submittedName>
        <fullName evidence="1">Uncharacterized protein</fullName>
    </submittedName>
</protein>
<proteinExistence type="predicted"/>
<accession>A0A1K0H8Q3</accession>
<gene>
    <name evidence="1" type="ORF">UBRO_20831</name>
</gene>
<dbReference type="EMBL" id="LT558130">
    <property type="protein sequence ID" value="SAM84361.1"/>
    <property type="molecule type" value="Genomic_DNA"/>
</dbReference>
<name>A0A1K0H8Q3_9BASI</name>